<dbReference type="EC" id="2.3.3.9" evidence="2 9"/>
<dbReference type="NCBIfam" id="TIGR01344">
    <property type="entry name" value="malate_syn_A"/>
    <property type="match status" value="1"/>
</dbReference>
<dbReference type="FunFam" id="1.20.1220.12:FF:000001">
    <property type="entry name" value="Malate synthase"/>
    <property type="match status" value="1"/>
</dbReference>
<proteinExistence type="inferred from homology"/>
<dbReference type="Pfam" id="PF01274">
    <property type="entry name" value="MS_TIM-barrel"/>
    <property type="match status" value="1"/>
</dbReference>
<evidence type="ECO:0000256" key="2">
    <source>
        <dbReference type="ARBA" id="ARBA00012636"/>
    </source>
</evidence>
<evidence type="ECO:0000313" key="15">
    <source>
        <dbReference type="Proteomes" id="UP000321234"/>
    </source>
</evidence>
<keyword evidence="14" id="KW-0012">Acyltransferase</keyword>
<dbReference type="Gene3D" id="3.20.20.360">
    <property type="entry name" value="Malate synthase, domain 3"/>
    <property type="match status" value="1"/>
</dbReference>
<evidence type="ECO:0000256" key="7">
    <source>
        <dbReference type="ARBA" id="ARBA00068441"/>
    </source>
</evidence>
<keyword evidence="15" id="KW-1185">Reference proteome</keyword>
<evidence type="ECO:0000256" key="10">
    <source>
        <dbReference type="SAM" id="MobiDB-lite"/>
    </source>
</evidence>
<evidence type="ECO:0000259" key="12">
    <source>
        <dbReference type="Pfam" id="PF20656"/>
    </source>
</evidence>
<evidence type="ECO:0000256" key="3">
    <source>
        <dbReference type="ARBA" id="ARBA00022435"/>
    </source>
</evidence>
<comment type="pathway">
    <text evidence="9">Carbohydrate metabolism; glyoxylate cycle; (S)-malate from isocitrate: step 2/2.</text>
</comment>
<accession>A0A5C8Z373</accession>
<keyword evidence="4 9" id="KW-0816">Tricarboxylic acid cycle</keyword>
<dbReference type="InterPro" id="IPR048356">
    <property type="entry name" value="MS_N"/>
</dbReference>
<feature type="region of interest" description="Disordered" evidence="10">
    <location>
        <begin position="104"/>
        <end position="132"/>
    </location>
</feature>
<dbReference type="UniPathway" id="UPA00703">
    <property type="reaction ID" value="UER00720"/>
</dbReference>
<evidence type="ECO:0000259" key="11">
    <source>
        <dbReference type="Pfam" id="PF01274"/>
    </source>
</evidence>
<dbReference type="Gene3D" id="1.20.1220.12">
    <property type="entry name" value="Malate synthase, domain III"/>
    <property type="match status" value="1"/>
</dbReference>
<dbReference type="AlphaFoldDB" id="A0A5C8Z373"/>
<dbReference type="PANTHER" id="PTHR42902:SF1">
    <property type="entry name" value="MALATE SYNTHASE 1-RELATED"/>
    <property type="match status" value="1"/>
</dbReference>
<evidence type="ECO:0000256" key="4">
    <source>
        <dbReference type="ARBA" id="ARBA00022532"/>
    </source>
</evidence>
<dbReference type="Pfam" id="PF20659">
    <property type="entry name" value="MS_C"/>
    <property type="match status" value="1"/>
</dbReference>
<feature type="domain" description="Malate synthase TIM barrel" evidence="11">
    <location>
        <begin position="217"/>
        <end position="454"/>
    </location>
</feature>
<comment type="catalytic activity">
    <reaction evidence="6 9">
        <text>glyoxylate + acetyl-CoA + H2O = (S)-malate + CoA + H(+)</text>
        <dbReference type="Rhea" id="RHEA:18181"/>
        <dbReference type="ChEBI" id="CHEBI:15377"/>
        <dbReference type="ChEBI" id="CHEBI:15378"/>
        <dbReference type="ChEBI" id="CHEBI:15589"/>
        <dbReference type="ChEBI" id="CHEBI:36655"/>
        <dbReference type="ChEBI" id="CHEBI:57287"/>
        <dbReference type="ChEBI" id="CHEBI:57288"/>
        <dbReference type="EC" id="2.3.3.9"/>
    </reaction>
</comment>
<sequence length="603" mass="66172">MSAQTTQTRDFGARTGFAPPRRWDSPLVVVPSTQQSPPGDDDQRGQRRALLPRHGVQVVGSMPERAEEVLTDEALALLGELHRRFAGRRHELLKARAERQRRIDGGFTPGFLPQTEQVRRDPSWRVAGPGPGLEDRRVEITGPCEPKMAVNALNSGARVWLADLEDASSPTWENVVTSQLVLRDAARGQLRHTAADGRTYQVLPVGEGDGHRPVDTTIVMRPRGWHLTEKHLRVADPRDPSGQGCPASASLVDWALFATGCARELVAAGKGPYAYLPKLQSHLEARLWDEVFTVTEEHLGLARGTVRATVLVETVHAAFEMEEVLYELRDHCTGLNAGRWDYIFSAIKTFRERGPRWVLPDRADVTMGVPPMATYAQLLVETCHRRGAQAIGGMSAFIPQRSDPAATERALEKVRADKDREAAMGFDGSWVAHPGLVAVAQGSFDAVLGDAVDQRDRPVVDPLPSDATTAARLLNLASVPGRVTSDGLRTNVSAAVRYVAAWLGGTGAVAIDGLMEDAATAEISRAQVWQWIRWRATTADDGRPVTRERVEAVLDDVVEWLPRHDGDHVDEAAQVFREVALGEGFPPFLTTVAYVEHLVERRG</sequence>
<dbReference type="PANTHER" id="PTHR42902">
    <property type="entry name" value="MALATE SYNTHASE"/>
    <property type="match status" value="1"/>
</dbReference>
<comment type="caution">
    <text evidence="14">The sequence shown here is derived from an EMBL/GenBank/DDBJ whole genome shotgun (WGS) entry which is preliminary data.</text>
</comment>
<feature type="domain" description="Malate synthase C-terminal" evidence="13">
    <location>
        <begin position="483"/>
        <end position="595"/>
    </location>
</feature>
<dbReference type="GO" id="GO:0006099">
    <property type="term" value="P:tricarboxylic acid cycle"/>
    <property type="evidence" value="ECO:0007669"/>
    <property type="project" value="UniProtKB-KW"/>
</dbReference>
<dbReference type="GO" id="GO:0004474">
    <property type="term" value="F:malate synthase activity"/>
    <property type="evidence" value="ECO:0007669"/>
    <property type="project" value="UniProtKB-EC"/>
</dbReference>
<keyword evidence="5 9" id="KW-0808">Transferase</keyword>
<dbReference type="InterPro" id="IPR006252">
    <property type="entry name" value="Malate_synthA"/>
</dbReference>
<feature type="active site" description="Proton donor" evidence="8">
    <location>
        <position position="517"/>
    </location>
</feature>
<dbReference type="GO" id="GO:0005737">
    <property type="term" value="C:cytoplasm"/>
    <property type="evidence" value="ECO:0007669"/>
    <property type="project" value="TreeGrafter"/>
</dbReference>
<feature type="region of interest" description="Disordered" evidence="10">
    <location>
        <begin position="1"/>
        <end position="46"/>
    </location>
</feature>
<dbReference type="InterPro" id="IPR001465">
    <property type="entry name" value="Malate_synthase_TIM"/>
</dbReference>
<feature type="active site" description="Proton acceptor" evidence="8">
    <location>
        <position position="221"/>
    </location>
</feature>
<keyword evidence="3 9" id="KW-0329">Glyoxylate bypass</keyword>
<evidence type="ECO:0000256" key="6">
    <source>
        <dbReference type="ARBA" id="ARBA00047918"/>
    </source>
</evidence>
<protein>
    <recommendedName>
        <fullName evidence="7 9">Malate synthase</fullName>
        <ecNumber evidence="2 9">2.3.3.9</ecNumber>
    </recommendedName>
</protein>
<evidence type="ECO:0000256" key="5">
    <source>
        <dbReference type="ARBA" id="ARBA00022679"/>
    </source>
</evidence>
<gene>
    <name evidence="14" type="primary">aceB</name>
    <name evidence="14" type="ORF">FMM08_21850</name>
</gene>
<dbReference type="SUPFAM" id="SSF51645">
    <property type="entry name" value="Malate synthase G"/>
    <property type="match status" value="1"/>
</dbReference>
<dbReference type="CDD" id="cd00727">
    <property type="entry name" value="malate_synt_A"/>
    <property type="match status" value="1"/>
</dbReference>
<evidence type="ECO:0000256" key="1">
    <source>
        <dbReference type="ARBA" id="ARBA00006394"/>
    </source>
</evidence>
<comment type="similarity">
    <text evidence="1 9">Belongs to the malate synthase family.</text>
</comment>
<dbReference type="EMBL" id="VKAC01000019">
    <property type="protein sequence ID" value="TXR51673.1"/>
    <property type="molecule type" value="Genomic_DNA"/>
</dbReference>
<dbReference type="InterPro" id="IPR019830">
    <property type="entry name" value="Malate_synthase_CS"/>
</dbReference>
<dbReference type="Pfam" id="PF20656">
    <property type="entry name" value="MS_N"/>
    <property type="match status" value="1"/>
</dbReference>
<evidence type="ECO:0000259" key="13">
    <source>
        <dbReference type="Pfam" id="PF20659"/>
    </source>
</evidence>
<dbReference type="OrthoDB" id="9768429at2"/>
<dbReference type="PROSITE" id="PS00510">
    <property type="entry name" value="MALATE_SYNTHASE"/>
    <property type="match status" value="1"/>
</dbReference>
<dbReference type="InterPro" id="IPR044856">
    <property type="entry name" value="Malate_synth_C_sf"/>
</dbReference>
<feature type="domain" description="Malate synthase N-terminal" evidence="12">
    <location>
        <begin position="55"/>
        <end position="116"/>
    </location>
</feature>
<dbReference type="InterPro" id="IPR011076">
    <property type="entry name" value="Malate_synth_sf"/>
</dbReference>
<evidence type="ECO:0000256" key="8">
    <source>
        <dbReference type="PIRSR" id="PIRSR601465-50"/>
    </source>
</evidence>
<reference evidence="14 15" key="1">
    <citation type="submission" date="2019-07" db="EMBL/GenBank/DDBJ databases">
        <title>Quadrisphaera sp. strain DD2A genome sequencing and assembly.</title>
        <authorList>
            <person name="Kim I."/>
        </authorList>
    </citation>
    <scope>NUCLEOTIDE SEQUENCE [LARGE SCALE GENOMIC DNA]</scope>
    <source>
        <strain evidence="14 15">DD2A</strain>
    </source>
</reference>
<dbReference type="FunFam" id="3.20.20.360:FF:000001">
    <property type="entry name" value="Malate synthase"/>
    <property type="match status" value="1"/>
</dbReference>
<evidence type="ECO:0000256" key="9">
    <source>
        <dbReference type="RuleBase" id="RU000555"/>
    </source>
</evidence>
<dbReference type="GO" id="GO:0006097">
    <property type="term" value="P:glyoxylate cycle"/>
    <property type="evidence" value="ECO:0007669"/>
    <property type="project" value="UniProtKB-UniPathway"/>
</dbReference>
<dbReference type="InterPro" id="IPR046363">
    <property type="entry name" value="MS_N_TIM-barrel_dom"/>
</dbReference>
<name>A0A5C8Z373_9ACTN</name>
<dbReference type="InterPro" id="IPR048355">
    <property type="entry name" value="MS_C"/>
</dbReference>
<evidence type="ECO:0000313" key="14">
    <source>
        <dbReference type="EMBL" id="TXR51673.1"/>
    </source>
</evidence>
<organism evidence="14 15">
    <name type="scientific">Quadrisphaera setariae</name>
    <dbReference type="NCBI Taxonomy" id="2593304"/>
    <lineage>
        <taxon>Bacteria</taxon>
        <taxon>Bacillati</taxon>
        <taxon>Actinomycetota</taxon>
        <taxon>Actinomycetes</taxon>
        <taxon>Kineosporiales</taxon>
        <taxon>Kineosporiaceae</taxon>
        <taxon>Quadrisphaera</taxon>
    </lineage>
</organism>
<dbReference type="Proteomes" id="UP000321234">
    <property type="component" value="Unassembled WGS sequence"/>
</dbReference>